<reference evidence="1" key="1">
    <citation type="submission" date="2014-11" db="EMBL/GenBank/DDBJ databases">
        <authorList>
            <person name="Amaro Gonzalez C."/>
        </authorList>
    </citation>
    <scope>NUCLEOTIDE SEQUENCE</scope>
</reference>
<accession>A0A0E9QVD5</accession>
<dbReference type="AlphaFoldDB" id="A0A0E9QVD5"/>
<name>A0A0E9QVD5_ANGAN</name>
<reference evidence="1" key="2">
    <citation type="journal article" date="2015" name="Fish Shellfish Immunol.">
        <title>Early steps in the European eel (Anguilla anguilla)-Vibrio vulnificus interaction in the gills: Role of the RtxA13 toxin.</title>
        <authorList>
            <person name="Callol A."/>
            <person name="Pajuelo D."/>
            <person name="Ebbesson L."/>
            <person name="Teles M."/>
            <person name="MacKenzie S."/>
            <person name="Amaro C."/>
        </authorList>
    </citation>
    <scope>NUCLEOTIDE SEQUENCE</scope>
</reference>
<protein>
    <submittedName>
        <fullName evidence="1">Uncharacterized protein</fullName>
    </submittedName>
</protein>
<evidence type="ECO:0000313" key="1">
    <source>
        <dbReference type="EMBL" id="JAH20402.1"/>
    </source>
</evidence>
<dbReference type="EMBL" id="GBXM01088175">
    <property type="protein sequence ID" value="JAH20402.1"/>
    <property type="molecule type" value="Transcribed_RNA"/>
</dbReference>
<organism evidence="1">
    <name type="scientific">Anguilla anguilla</name>
    <name type="common">European freshwater eel</name>
    <name type="synonym">Muraena anguilla</name>
    <dbReference type="NCBI Taxonomy" id="7936"/>
    <lineage>
        <taxon>Eukaryota</taxon>
        <taxon>Metazoa</taxon>
        <taxon>Chordata</taxon>
        <taxon>Craniata</taxon>
        <taxon>Vertebrata</taxon>
        <taxon>Euteleostomi</taxon>
        <taxon>Actinopterygii</taxon>
        <taxon>Neopterygii</taxon>
        <taxon>Teleostei</taxon>
        <taxon>Anguilliformes</taxon>
        <taxon>Anguillidae</taxon>
        <taxon>Anguilla</taxon>
    </lineage>
</organism>
<sequence length="22" mass="2764">MKLTSREQNFKHINCKFKIHNF</sequence>
<proteinExistence type="predicted"/>